<gene>
    <name evidence="1" type="ORF">TNIN_288551</name>
</gene>
<dbReference type="Proteomes" id="UP000886998">
    <property type="component" value="Unassembled WGS sequence"/>
</dbReference>
<organism evidence="1 2">
    <name type="scientific">Trichonephila inaurata madagascariensis</name>
    <dbReference type="NCBI Taxonomy" id="2747483"/>
    <lineage>
        <taxon>Eukaryota</taxon>
        <taxon>Metazoa</taxon>
        <taxon>Ecdysozoa</taxon>
        <taxon>Arthropoda</taxon>
        <taxon>Chelicerata</taxon>
        <taxon>Arachnida</taxon>
        <taxon>Araneae</taxon>
        <taxon>Araneomorphae</taxon>
        <taxon>Entelegynae</taxon>
        <taxon>Araneoidea</taxon>
        <taxon>Nephilidae</taxon>
        <taxon>Trichonephila</taxon>
        <taxon>Trichonephila inaurata</taxon>
    </lineage>
</organism>
<reference evidence="1" key="1">
    <citation type="submission" date="2020-08" db="EMBL/GenBank/DDBJ databases">
        <title>Multicomponent nature underlies the extraordinary mechanical properties of spider dragline silk.</title>
        <authorList>
            <person name="Kono N."/>
            <person name="Nakamura H."/>
            <person name="Mori M."/>
            <person name="Yoshida Y."/>
            <person name="Ohtoshi R."/>
            <person name="Malay A.D."/>
            <person name="Moran D.A.P."/>
            <person name="Tomita M."/>
            <person name="Numata K."/>
            <person name="Arakawa K."/>
        </authorList>
    </citation>
    <scope>NUCLEOTIDE SEQUENCE</scope>
</reference>
<evidence type="ECO:0000313" key="2">
    <source>
        <dbReference type="Proteomes" id="UP000886998"/>
    </source>
</evidence>
<comment type="caution">
    <text evidence="1">The sequence shown here is derived from an EMBL/GenBank/DDBJ whole genome shotgun (WGS) entry which is preliminary data.</text>
</comment>
<dbReference type="EMBL" id="BMAV01022331">
    <property type="protein sequence ID" value="GFY77151.1"/>
    <property type="molecule type" value="Genomic_DNA"/>
</dbReference>
<keyword evidence="2" id="KW-1185">Reference proteome</keyword>
<name>A0A8X7CQR1_9ARAC</name>
<protein>
    <submittedName>
        <fullName evidence="1">Uncharacterized protein</fullName>
    </submittedName>
</protein>
<evidence type="ECO:0000313" key="1">
    <source>
        <dbReference type="EMBL" id="GFY77151.1"/>
    </source>
</evidence>
<accession>A0A8X7CQR1</accession>
<proteinExistence type="predicted"/>
<dbReference type="AlphaFoldDB" id="A0A8X7CQR1"/>
<sequence length="94" mass="11117">MILCRCNGSTNPFFFTPQLYYRATNTINYMSRRSRTGTRARWRNSFPYRRISCSLCEHYAAWPMQFVLILRLPTVGNCPVLSQLTNRVREGLFK</sequence>